<dbReference type="EMBL" id="CM003373">
    <property type="protein sequence ID" value="KOM39393.1"/>
    <property type="molecule type" value="Genomic_DNA"/>
</dbReference>
<proteinExistence type="predicted"/>
<gene>
    <name evidence="2" type="ORF">LR48_Vigan03g277500</name>
</gene>
<dbReference type="Proteomes" id="UP000053144">
    <property type="component" value="Chromosome 3"/>
</dbReference>
<feature type="compositionally biased region" description="Polar residues" evidence="1">
    <location>
        <begin position="14"/>
        <end position="27"/>
    </location>
</feature>
<evidence type="ECO:0000313" key="2">
    <source>
        <dbReference type="EMBL" id="KOM39393.1"/>
    </source>
</evidence>
<organism evidence="2 3">
    <name type="scientific">Phaseolus angularis</name>
    <name type="common">Azuki bean</name>
    <name type="synonym">Vigna angularis</name>
    <dbReference type="NCBI Taxonomy" id="3914"/>
    <lineage>
        <taxon>Eukaryota</taxon>
        <taxon>Viridiplantae</taxon>
        <taxon>Streptophyta</taxon>
        <taxon>Embryophyta</taxon>
        <taxon>Tracheophyta</taxon>
        <taxon>Spermatophyta</taxon>
        <taxon>Magnoliopsida</taxon>
        <taxon>eudicotyledons</taxon>
        <taxon>Gunneridae</taxon>
        <taxon>Pentapetalae</taxon>
        <taxon>rosids</taxon>
        <taxon>fabids</taxon>
        <taxon>Fabales</taxon>
        <taxon>Fabaceae</taxon>
        <taxon>Papilionoideae</taxon>
        <taxon>50 kb inversion clade</taxon>
        <taxon>NPAAA clade</taxon>
        <taxon>indigoferoid/millettioid clade</taxon>
        <taxon>Phaseoleae</taxon>
        <taxon>Vigna</taxon>
    </lineage>
</organism>
<dbReference type="AlphaFoldDB" id="A0A0L9U9G2"/>
<dbReference type="STRING" id="3914.A0A0L9U9G2"/>
<evidence type="ECO:0000313" key="3">
    <source>
        <dbReference type="Proteomes" id="UP000053144"/>
    </source>
</evidence>
<dbReference type="Gramene" id="KOM39393">
    <property type="protein sequence ID" value="KOM39393"/>
    <property type="gene ID" value="LR48_Vigan03g277500"/>
</dbReference>
<feature type="region of interest" description="Disordered" evidence="1">
    <location>
        <begin position="1"/>
        <end position="109"/>
    </location>
</feature>
<protein>
    <submittedName>
        <fullName evidence="2">Uncharacterized protein</fullName>
    </submittedName>
</protein>
<reference evidence="3" key="1">
    <citation type="journal article" date="2015" name="Proc. Natl. Acad. Sci. U.S.A.">
        <title>Genome sequencing of adzuki bean (Vigna angularis) provides insight into high starch and low fat accumulation and domestication.</title>
        <authorList>
            <person name="Yang K."/>
            <person name="Tian Z."/>
            <person name="Chen C."/>
            <person name="Luo L."/>
            <person name="Zhao B."/>
            <person name="Wang Z."/>
            <person name="Yu L."/>
            <person name="Li Y."/>
            <person name="Sun Y."/>
            <person name="Li W."/>
            <person name="Chen Y."/>
            <person name="Li Y."/>
            <person name="Zhang Y."/>
            <person name="Ai D."/>
            <person name="Zhao J."/>
            <person name="Shang C."/>
            <person name="Ma Y."/>
            <person name="Wu B."/>
            <person name="Wang M."/>
            <person name="Gao L."/>
            <person name="Sun D."/>
            <person name="Zhang P."/>
            <person name="Guo F."/>
            <person name="Wang W."/>
            <person name="Li Y."/>
            <person name="Wang J."/>
            <person name="Varshney R.K."/>
            <person name="Wang J."/>
            <person name="Ling H.Q."/>
            <person name="Wan P."/>
        </authorList>
    </citation>
    <scope>NUCLEOTIDE SEQUENCE</scope>
    <source>
        <strain evidence="3">cv. Jingnong 6</strain>
    </source>
</reference>
<feature type="compositionally biased region" description="Basic and acidic residues" evidence="1">
    <location>
        <begin position="80"/>
        <end position="103"/>
    </location>
</feature>
<evidence type="ECO:0000256" key="1">
    <source>
        <dbReference type="SAM" id="MobiDB-lite"/>
    </source>
</evidence>
<feature type="compositionally biased region" description="Acidic residues" evidence="1">
    <location>
        <begin position="44"/>
        <end position="58"/>
    </location>
</feature>
<accession>A0A0L9U9G2</accession>
<name>A0A0L9U9G2_PHAAN</name>
<sequence>MSKRKFGFEGFGINRQSTYSFERSQAPQRLYVPPSSRHGHDNYEDTDLDNIDYDDNNNDEGNKNSNDDDEIDPLDAFMEGIHEEMKAAPPPKPKEKAEDRYRDDDDDPMESFLKAKKDLGLTLASEALHAGYDSDEEVYAAAKAVDAGLIEYDSDDNPIVIDKKKIEPIPLILLFICFSI</sequence>